<dbReference type="Proteomes" id="UP000245918">
    <property type="component" value="Chromosome"/>
</dbReference>
<proteinExistence type="predicted"/>
<accession>A0AC61TEI4</accession>
<dbReference type="EMBL" id="CP084506">
    <property type="protein sequence ID" value="UCP99094.1"/>
    <property type="molecule type" value="Genomic_DNA"/>
</dbReference>
<organism evidence="1 2">
    <name type="scientific">Edwardsiella tarda ATCC 15947 = NBRC 105688</name>
    <dbReference type="NCBI Taxonomy" id="667121"/>
    <lineage>
        <taxon>Bacteria</taxon>
        <taxon>Pseudomonadati</taxon>
        <taxon>Pseudomonadota</taxon>
        <taxon>Gammaproteobacteria</taxon>
        <taxon>Enterobacterales</taxon>
        <taxon>Hafniaceae</taxon>
        <taxon>Edwardsiella</taxon>
    </lineage>
</organism>
<reference evidence="1" key="1">
    <citation type="submission" date="2021-09" db="EMBL/GenBank/DDBJ databases">
        <title>Comparative genomics of Edwardsiella genus reveals species-based diversity.</title>
        <authorList>
            <person name="Tekedar H.C."/>
            <person name="Kumru S."/>
            <person name="Waldbieser G.C."/>
            <person name="Reichley S.R."/>
            <person name="Lawrence M.L."/>
            <person name="Griffin M.J."/>
        </authorList>
    </citation>
    <scope>NUCLEOTIDE SEQUENCE</scope>
    <source>
        <strain evidence="1">ATCC 15947</strain>
    </source>
</reference>
<sequence>MHRRRSPLLLLSPSARFALLYLLLLLFLLPAGWGRLARLAATILFHPD</sequence>
<evidence type="ECO:0000313" key="1">
    <source>
        <dbReference type="EMBL" id="UCP99094.1"/>
    </source>
</evidence>
<keyword evidence="2" id="KW-1185">Reference proteome</keyword>
<protein>
    <submittedName>
        <fullName evidence="1">Uncharacterized protein</fullName>
    </submittedName>
</protein>
<gene>
    <name evidence="1" type="ORF">DCL27_10385</name>
</gene>
<evidence type="ECO:0000313" key="2">
    <source>
        <dbReference type="Proteomes" id="UP000245918"/>
    </source>
</evidence>
<name>A0AC61TEI4_EDWTA</name>